<evidence type="ECO:0000256" key="2">
    <source>
        <dbReference type="SAM" id="SignalP"/>
    </source>
</evidence>
<keyword evidence="2" id="KW-0732">Signal</keyword>
<feature type="transmembrane region" description="Helical" evidence="1">
    <location>
        <begin position="197"/>
        <end position="218"/>
    </location>
</feature>
<feature type="chain" id="PRO_5036989867" evidence="2">
    <location>
        <begin position="21"/>
        <end position="315"/>
    </location>
</feature>
<dbReference type="AlphaFoldDB" id="A0A927F2B5"/>
<name>A0A927F2B5_9ACTN</name>
<proteinExistence type="predicted"/>
<dbReference type="Proteomes" id="UP000632289">
    <property type="component" value="Unassembled WGS sequence"/>
</dbReference>
<gene>
    <name evidence="3" type="ORF">IF129_20400</name>
</gene>
<protein>
    <submittedName>
        <fullName evidence="3">ABC transporter permease</fullName>
    </submittedName>
</protein>
<dbReference type="EMBL" id="JACXYU010000012">
    <property type="protein sequence ID" value="MBD3933908.1"/>
    <property type="molecule type" value="Genomic_DNA"/>
</dbReference>
<organism evidence="3 4">
    <name type="scientific">Streptomyces chumphonensis</name>
    <dbReference type="NCBI Taxonomy" id="1214925"/>
    <lineage>
        <taxon>Bacteria</taxon>
        <taxon>Bacillati</taxon>
        <taxon>Actinomycetota</taxon>
        <taxon>Actinomycetes</taxon>
        <taxon>Kitasatosporales</taxon>
        <taxon>Streptomycetaceae</taxon>
        <taxon>Streptomyces</taxon>
    </lineage>
</organism>
<feature type="signal peptide" evidence="2">
    <location>
        <begin position="1"/>
        <end position="20"/>
    </location>
</feature>
<accession>A0A927F2B5</accession>
<evidence type="ECO:0000313" key="4">
    <source>
        <dbReference type="Proteomes" id="UP000632289"/>
    </source>
</evidence>
<keyword evidence="1" id="KW-0812">Transmembrane</keyword>
<sequence length="315" mass="31441">MVAVLVAAPLIAALALWAFAWPAARTAPRDLPIGLVAPAGAPVAERLTTGPAEDAFDVHRYQDAEAARAAVQDREVYGALIASPRGTELLTASAASPAVAQLLERTVAAQAPPGTEVRTTDVVPLPETDPRGAAFAAGALPLALTGVAAAALVTLLGLTGGRAAGALTAAAALVGLTAAAVQHSWLGVLTGDWWAEAGVLGLTVLAVAAAAAGTAAVLGTRGLGLAAFVLVLLGNPFSGVTSAPELLPSAVAWIGGLLPPGASGELLRSVSYFGTAATAPALVLSAWALLGLTAVVLGGRWRHRETARPRSKQEE</sequence>
<reference evidence="3" key="1">
    <citation type="submission" date="2020-09" db="EMBL/GenBank/DDBJ databases">
        <title>Secondary metabolite and genome analysis of marine Streptomyces chumphonensis KK1-2T.</title>
        <authorList>
            <person name="Phongsopitanun W."/>
            <person name="Kanchanasin P."/>
            <person name="Pittayakhajonwut P."/>
            <person name="Suwanborirux K."/>
            <person name="Tanasupawat S."/>
        </authorList>
    </citation>
    <scope>NUCLEOTIDE SEQUENCE</scope>
    <source>
        <strain evidence="3">KK1-2</strain>
    </source>
</reference>
<feature type="transmembrane region" description="Helical" evidence="1">
    <location>
        <begin position="133"/>
        <end position="156"/>
    </location>
</feature>
<evidence type="ECO:0000313" key="3">
    <source>
        <dbReference type="EMBL" id="MBD3933908.1"/>
    </source>
</evidence>
<keyword evidence="1" id="KW-1133">Transmembrane helix</keyword>
<comment type="caution">
    <text evidence="3">The sequence shown here is derived from an EMBL/GenBank/DDBJ whole genome shotgun (WGS) entry which is preliminary data.</text>
</comment>
<keyword evidence="1" id="KW-0472">Membrane</keyword>
<feature type="transmembrane region" description="Helical" evidence="1">
    <location>
        <begin position="225"/>
        <end position="243"/>
    </location>
</feature>
<feature type="transmembrane region" description="Helical" evidence="1">
    <location>
        <begin position="272"/>
        <end position="298"/>
    </location>
</feature>
<feature type="transmembrane region" description="Helical" evidence="1">
    <location>
        <begin position="163"/>
        <end position="185"/>
    </location>
</feature>
<keyword evidence="4" id="KW-1185">Reference proteome</keyword>
<evidence type="ECO:0000256" key="1">
    <source>
        <dbReference type="SAM" id="Phobius"/>
    </source>
</evidence>